<dbReference type="InterPro" id="IPR053006">
    <property type="entry name" value="Meiosis_regulatory"/>
</dbReference>
<dbReference type="PANTHER" id="PTHR28094">
    <property type="entry name" value="MEIOTICALLY UP-REGULATED GENE 113 PROTEIN"/>
    <property type="match status" value="1"/>
</dbReference>
<name>A0A6A5YGP4_9PLEO</name>
<gene>
    <name evidence="3" type="ORF">BDV96DRAFT_675476</name>
</gene>
<dbReference type="EMBL" id="ML977364">
    <property type="protein sequence ID" value="KAF2106266.1"/>
    <property type="molecule type" value="Genomic_DNA"/>
</dbReference>
<evidence type="ECO:0000256" key="1">
    <source>
        <dbReference type="SAM" id="MobiDB-lite"/>
    </source>
</evidence>
<dbReference type="OrthoDB" id="3511049at2759"/>
<dbReference type="Proteomes" id="UP000799770">
    <property type="component" value="Unassembled WGS sequence"/>
</dbReference>
<reference evidence="3" key="1">
    <citation type="journal article" date="2020" name="Stud. Mycol.">
        <title>101 Dothideomycetes genomes: a test case for predicting lifestyles and emergence of pathogens.</title>
        <authorList>
            <person name="Haridas S."/>
            <person name="Albert R."/>
            <person name="Binder M."/>
            <person name="Bloem J."/>
            <person name="Labutti K."/>
            <person name="Salamov A."/>
            <person name="Andreopoulos B."/>
            <person name="Baker S."/>
            <person name="Barry K."/>
            <person name="Bills G."/>
            <person name="Bluhm B."/>
            <person name="Cannon C."/>
            <person name="Castanera R."/>
            <person name="Culley D."/>
            <person name="Daum C."/>
            <person name="Ezra D."/>
            <person name="Gonzalez J."/>
            <person name="Henrissat B."/>
            <person name="Kuo A."/>
            <person name="Liang C."/>
            <person name="Lipzen A."/>
            <person name="Lutzoni F."/>
            <person name="Magnuson J."/>
            <person name="Mondo S."/>
            <person name="Nolan M."/>
            <person name="Ohm R."/>
            <person name="Pangilinan J."/>
            <person name="Park H.-J."/>
            <person name="Ramirez L."/>
            <person name="Alfaro M."/>
            <person name="Sun H."/>
            <person name="Tritt A."/>
            <person name="Yoshinaga Y."/>
            <person name="Zwiers L.-H."/>
            <person name="Turgeon B."/>
            <person name="Goodwin S."/>
            <person name="Spatafora J."/>
            <person name="Crous P."/>
            <person name="Grigoriev I."/>
        </authorList>
    </citation>
    <scope>NUCLEOTIDE SEQUENCE</scope>
    <source>
        <strain evidence="3">CBS 627.86</strain>
    </source>
</reference>
<dbReference type="SMART" id="SM00974">
    <property type="entry name" value="T5orf172"/>
    <property type="match status" value="1"/>
</dbReference>
<feature type="compositionally biased region" description="Polar residues" evidence="1">
    <location>
        <begin position="165"/>
        <end position="199"/>
    </location>
</feature>
<dbReference type="InterPro" id="IPR018306">
    <property type="entry name" value="Phage_T5_Orf172_DNA-bd"/>
</dbReference>
<sequence>MSLLPVPDLSKLERIADLFKFRDDLLNNHSKAQFPCLFYYSSGHYCDKNCKDYADDHPGTFKSAGRQLVREVDEVEKEHFIAVVRTFFCGDHDLTKLTGRRRPYKQHFEALWESASREVKSDVWDALRKSGRNIYPPLTPVRPRRPKATQIHSAPVGAFQEKLKTSSNNASSPLTLGSDTPSRPRTAQATLGQSDNPTADGTPVATPTPAFPHHPTTPENDMYASTFSPSLLPACRILRPHFGRPGVDQPLETSSQVTTHSMLDKIKSIETIHSPHLKQEHSLPVTGNPNWLHKLCNSETIFEKLEKGAKRSTPDNVENVEYSKGTPIYVPQAGHCIEEPVTESPQDSSELEEIECVLRPKPSMRSENGGPDTEPDSHSTPGDHPSKSAHLPKPESAAFETDVPLPSGTSSPNHEPSSAKCGKAAAPPAHPTTTKPCEYEIYGPNIIANTVRNILKKPVEVRTGAIYVFEAPEFFKAFQPARDRNEQWVKIGISSDVRKRIKNLRFRCGITDLQCFYVSDSGTMRMDLLRRIETLCHEELNNFRRRMKCKDGLNRQVKCNTVHEEWFAVDKEVAKRTVERWWKFLKSDPYGESGYLNGDWVARLEHDFGSFEASEGSMDAWVEASLRTIMGKKGV</sequence>
<accession>A0A6A5YGP4</accession>
<protein>
    <submittedName>
        <fullName evidence="3">T5orf172 domain-containing protein</fullName>
    </submittedName>
</protein>
<feature type="domain" description="Bacteriophage T5 Orf172 DNA-binding" evidence="2">
    <location>
        <begin position="483"/>
        <end position="581"/>
    </location>
</feature>
<evidence type="ECO:0000313" key="4">
    <source>
        <dbReference type="Proteomes" id="UP000799770"/>
    </source>
</evidence>
<organism evidence="3 4">
    <name type="scientific">Lophiotrema nucula</name>
    <dbReference type="NCBI Taxonomy" id="690887"/>
    <lineage>
        <taxon>Eukaryota</taxon>
        <taxon>Fungi</taxon>
        <taxon>Dikarya</taxon>
        <taxon>Ascomycota</taxon>
        <taxon>Pezizomycotina</taxon>
        <taxon>Dothideomycetes</taxon>
        <taxon>Pleosporomycetidae</taxon>
        <taxon>Pleosporales</taxon>
        <taxon>Lophiotremataceae</taxon>
        <taxon>Lophiotrema</taxon>
    </lineage>
</organism>
<evidence type="ECO:0000313" key="3">
    <source>
        <dbReference type="EMBL" id="KAF2106266.1"/>
    </source>
</evidence>
<keyword evidence="4" id="KW-1185">Reference proteome</keyword>
<dbReference type="Pfam" id="PF10544">
    <property type="entry name" value="T5orf172"/>
    <property type="match status" value="1"/>
</dbReference>
<dbReference type="AlphaFoldDB" id="A0A6A5YGP4"/>
<proteinExistence type="predicted"/>
<feature type="region of interest" description="Disordered" evidence="1">
    <location>
        <begin position="359"/>
        <end position="430"/>
    </location>
</feature>
<feature type="compositionally biased region" description="Low complexity" evidence="1">
    <location>
        <begin position="202"/>
        <end position="218"/>
    </location>
</feature>
<feature type="region of interest" description="Disordered" evidence="1">
    <location>
        <begin position="160"/>
        <end position="221"/>
    </location>
</feature>
<feature type="compositionally biased region" description="Polar residues" evidence="1">
    <location>
        <begin position="407"/>
        <end position="416"/>
    </location>
</feature>
<dbReference type="PANTHER" id="PTHR28094:SF1">
    <property type="entry name" value="MEIOTICALLY UP-REGULATED GENE 113 PROTEIN"/>
    <property type="match status" value="1"/>
</dbReference>
<evidence type="ECO:0000259" key="2">
    <source>
        <dbReference type="SMART" id="SM00974"/>
    </source>
</evidence>